<dbReference type="EMBL" id="BLXT01008205">
    <property type="protein sequence ID" value="GFO46741.1"/>
    <property type="molecule type" value="Genomic_DNA"/>
</dbReference>
<protein>
    <recommendedName>
        <fullName evidence="4 12">GPI ethanolamine phosphate transferase 1</fullName>
        <ecNumber evidence="12">2.-.-.-</ecNumber>
    </recommendedName>
</protein>
<dbReference type="AlphaFoldDB" id="A0AAV4DSD3"/>
<dbReference type="CDD" id="cd16020">
    <property type="entry name" value="GPI_EPT_1"/>
    <property type="match status" value="1"/>
</dbReference>
<evidence type="ECO:0000256" key="2">
    <source>
        <dbReference type="ARBA" id="ARBA00004687"/>
    </source>
</evidence>
<evidence type="ECO:0000256" key="9">
    <source>
        <dbReference type="ARBA" id="ARBA00022989"/>
    </source>
</evidence>
<dbReference type="InterPro" id="IPR037671">
    <property type="entry name" value="PIGN_N"/>
</dbReference>
<proteinExistence type="inferred from homology"/>
<dbReference type="InterPro" id="IPR017852">
    <property type="entry name" value="GPI_EtnP_transferase_1_C"/>
</dbReference>
<gene>
    <name evidence="14" type="ORF">PoB_007324600</name>
</gene>
<evidence type="ECO:0000256" key="5">
    <source>
        <dbReference type="ARBA" id="ARBA00022502"/>
    </source>
</evidence>
<keyword evidence="10 12" id="KW-0472">Membrane</keyword>
<dbReference type="SUPFAM" id="SSF53649">
    <property type="entry name" value="Alkaline phosphatase-like"/>
    <property type="match status" value="1"/>
</dbReference>
<feature type="transmembrane region" description="Helical" evidence="12">
    <location>
        <begin position="529"/>
        <end position="551"/>
    </location>
</feature>
<sequence length="625" mass="69915">MRVWQLVIVGIFVHVILFYSIFDIYFTSPLFHGMTPVTVPVEAPAARLVLFVADGLRADKFFEPNEYGKSRASYLRRIIEEEGVWGVSHTRVPTESRPGHVALIAGFYEDVSAVAKGWKENPVDFDSVFNQSRFTWSWGSPDILPMFAKGATGDHVTTNCYPANLEDFAGSDMTLLDTWVFDMVKEFLAEASKNQTLDVSLRQEKIVMFLHLLGIDTHGHSNKPHSREYLNNIEIVDKGIRETVKLINEFYNNDGRTVFLMTADHGMTDWGSHGAGHPHETLTPFLAWGPGVRRPTVSDHCGEFDDTFCTDWHLESLKRSDMEQADIAPLMSYLIGIPLPVNSQGVLPLDVLSADDSVKAEALFANAQQLLAQFQKQTLRHIRTLIDRGRAQDAIQEAHNLIQIALRGLRYYQTYDRLFLGMSIVMGFLGWMGYILHLVMVEHTQIGHQAVSSVDTRKRSAMRQESSALLTYRGSALGCGLLAAVCTGIIVLLYVQSLPLMYYVYCLLPVFLWYKSIEGWYKLGPVIRSLLVHSGFPWSLLLSSLFCLGGLEITVQSFYRRELLSLGLLILSLWPVVSSTASPVSSTLLSSASRFTASGWSLSCVLVAVFPLLPVVGGNSQYRLV</sequence>
<dbReference type="InterPro" id="IPR007070">
    <property type="entry name" value="GPI_EtnP_transferase_1"/>
</dbReference>
<evidence type="ECO:0000313" key="15">
    <source>
        <dbReference type="Proteomes" id="UP000735302"/>
    </source>
</evidence>
<comment type="function">
    <text evidence="12">Ethanolamine phosphate transferase involved in glycosylphosphatidylinositol-anchor biosynthesis. Transfers ethanolamine phosphate to the first alpha-1,4-linked mannose of the glycosylphosphatidylinositol precursor of GPI-anchor.</text>
</comment>
<comment type="similarity">
    <text evidence="3 12">Belongs to the PIGG/PIGN/PIGO family. PIGN subfamily.</text>
</comment>
<feature type="transmembrane region" description="Helical" evidence="12">
    <location>
        <begin position="597"/>
        <end position="616"/>
    </location>
</feature>
<dbReference type="Gene3D" id="3.40.720.10">
    <property type="entry name" value="Alkaline Phosphatase, subunit A"/>
    <property type="match status" value="1"/>
</dbReference>
<name>A0AAV4DSD3_9GAST</name>
<comment type="caution">
    <text evidence="12">Lacks conserved residue(s) required for the propagation of feature annotation.</text>
</comment>
<dbReference type="Pfam" id="PF01663">
    <property type="entry name" value="Phosphodiest"/>
    <property type="match status" value="1"/>
</dbReference>
<dbReference type="GO" id="GO:0006506">
    <property type="term" value="P:GPI anchor biosynthetic process"/>
    <property type="evidence" value="ECO:0007669"/>
    <property type="project" value="UniProtKB-KW"/>
</dbReference>
<reference evidence="14 15" key="1">
    <citation type="journal article" date="2021" name="Elife">
        <title>Chloroplast acquisition without the gene transfer in kleptoplastic sea slugs, Plakobranchus ocellatus.</title>
        <authorList>
            <person name="Maeda T."/>
            <person name="Takahashi S."/>
            <person name="Yoshida T."/>
            <person name="Shimamura S."/>
            <person name="Takaki Y."/>
            <person name="Nagai Y."/>
            <person name="Toyoda A."/>
            <person name="Suzuki Y."/>
            <person name="Arimoto A."/>
            <person name="Ishii H."/>
            <person name="Satoh N."/>
            <person name="Nishiyama T."/>
            <person name="Hasebe M."/>
            <person name="Maruyama T."/>
            <person name="Minagawa J."/>
            <person name="Obokata J."/>
            <person name="Shigenobu S."/>
        </authorList>
    </citation>
    <scope>NUCLEOTIDE SEQUENCE [LARGE SCALE GENOMIC DNA]</scope>
</reference>
<evidence type="ECO:0000256" key="7">
    <source>
        <dbReference type="ARBA" id="ARBA00022692"/>
    </source>
</evidence>
<keyword evidence="8 12" id="KW-0256">Endoplasmic reticulum</keyword>
<evidence type="ECO:0000256" key="4">
    <source>
        <dbReference type="ARBA" id="ARBA00020831"/>
    </source>
</evidence>
<evidence type="ECO:0000256" key="6">
    <source>
        <dbReference type="ARBA" id="ARBA00022679"/>
    </source>
</evidence>
<feature type="transmembrane region" description="Helical" evidence="12">
    <location>
        <begin position="563"/>
        <end position="585"/>
    </location>
</feature>
<accession>A0AAV4DSD3</accession>
<dbReference type="GO" id="GO:0051377">
    <property type="term" value="F:mannose-ethanolamine phosphotransferase activity"/>
    <property type="evidence" value="ECO:0007669"/>
    <property type="project" value="UniProtKB-UniRule"/>
</dbReference>
<comment type="caution">
    <text evidence="14">The sequence shown here is derived from an EMBL/GenBank/DDBJ whole genome shotgun (WGS) entry which is preliminary data.</text>
</comment>
<dbReference type="Pfam" id="PF04987">
    <property type="entry name" value="PigN"/>
    <property type="match status" value="1"/>
</dbReference>
<keyword evidence="6 12" id="KW-0808">Transferase</keyword>
<evidence type="ECO:0000256" key="1">
    <source>
        <dbReference type="ARBA" id="ARBA00004477"/>
    </source>
</evidence>
<organism evidence="14 15">
    <name type="scientific">Plakobranchus ocellatus</name>
    <dbReference type="NCBI Taxonomy" id="259542"/>
    <lineage>
        <taxon>Eukaryota</taxon>
        <taxon>Metazoa</taxon>
        <taxon>Spiralia</taxon>
        <taxon>Lophotrochozoa</taxon>
        <taxon>Mollusca</taxon>
        <taxon>Gastropoda</taxon>
        <taxon>Heterobranchia</taxon>
        <taxon>Euthyneura</taxon>
        <taxon>Panpulmonata</taxon>
        <taxon>Sacoglossa</taxon>
        <taxon>Placobranchoidea</taxon>
        <taxon>Plakobranchidae</taxon>
        <taxon>Plakobranchus</taxon>
    </lineage>
</organism>
<evidence type="ECO:0000256" key="3">
    <source>
        <dbReference type="ARBA" id="ARBA00008400"/>
    </source>
</evidence>
<evidence type="ECO:0000259" key="13">
    <source>
        <dbReference type="Pfam" id="PF04987"/>
    </source>
</evidence>
<dbReference type="EC" id="2.-.-.-" evidence="12"/>
<dbReference type="PANTHER" id="PTHR12250:SF0">
    <property type="entry name" value="GPI ETHANOLAMINE PHOSPHATE TRANSFERASE 1"/>
    <property type="match status" value="1"/>
</dbReference>
<keyword evidence="15" id="KW-1185">Reference proteome</keyword>
<dbReference type="InterPro" id="IPR017850">
    <property type="entry name" value="Alkaline_phosphatase_core_sf"/>
</dbReference>
<dbReference type="PANTHER" id="PTHR12250">
    <property type="entry name" value="PHOSPHATIDYLINOSITOL GLYCAN, CLASS N"/>
    <property type="match status" value="1"/>
</dbReference>
<dbReference type="Proteomes" id="UP000735302">
    <property type="component" value="Unassembled WGS sequence"/>
</dbReference>
<feature type="transmembrane region" description="Helical" evidence="12">
    <location>
        <begin position="475"/>
        <end position="495"/>
    </location>
</feature>
<evidence type="ECO:0000256" key="11">
    <source>
        <dbReference type="ARBA" id="ARBA00023180"/>
    </source>
</evidence>
<evidence type="ECO:0000313" key="14">
    <source>
        <dbReference type="EMBL" id="GFO46741.1"/>
    </source>
</evidence>
<dbReference type="FunFam" id="3.40.720.10:FF:000015">
    <property type="entry name" value="GPI ethanolamine phosphate transferase 1"/>
    <property type="match status" value="1"/>
</dbReference>
<dbReference type="GO" id="GO:0005789">
    <property type="term" value="C:endoplasmic reticulum membrane"/>
    <property type="evidence" value="ECO:0007669"/>
    <property type="project" value="UniProtKB-SubCell"/>
</dbReference>
<keyword evidence="9 12" id="KW-1133">Transmembrane helix</keyword>
<keyword evidence="7 12" id="KW-0812">Transmembrane</keyword>
<evidence type="ECO:0000256" key="8">
    <source>
        <dbReference type="ARBA" id="ARBA00022824"/>
    </source>
</evidence>
<comment type="pathway">
    <text evidence="2 12">Glycolipid biosynthesis; glycosylphosphatidylinositol-anchor biosynthesis.</text>
</comment>
<feature type="transmembrane region" description="Helical" evidence="12">
    <location>
        <begin position="418"/>
        <end position="436"/>
    </location>
</feature>
<keyword evidence="11" id="KW-0325">Glycoprotein</keyword>
<evidence type="ECO:0000256" key="10">
    <source>
        <dbReference type="ARBA" id="ARBA00023136"/>
    </source>
</evidence>
<dbReference type="InterPro" id="IPR002591">
    <property type="entry name" value="Phosphodiest/P_Trfase"/>
</dbReference>
<evidence type="ECO:0000256" key="12">
    <source>
        <dbReference type="RuleBase" id="RU367138"/>
    </source>
</evidence>
<keyword evidence="5 12" id="KW-0337">GPI-anchor biosynthesis</keyword>
<feature type="domain" description="GPI ethanolamine phosphate transferase 1 C-terminal" evidence="13">
    <location>
        <begin position="407"/>
        <end position="620"/>
    </location>
</feature>
<comment type="subcellular location">
    <subcellularLocation>
        <location evidence="1 12">Endoplasmic reticulum membrane</location>
        <topology evidence="1 12">Multi-pass membrane protein</topology>
    </subcellularLocation>
</comment>
<feature type="transmembrane region" description="Helical" evidence="12">
    <location>
        <begin position="6"/>
        <end position="26"/>
    </location>
</feature>